<feature type="domain" description="Erythromycin biosynthesis protein CIII-like C-terminal" evidence="4">
    <location>
        <begin position="415"/>
        <end position="509"/>
    </location>
</feature>
<dbReference type="PANTHER" id="PTHR48050:SF13">
    <property type="entry name" value="STEROL 3-BETA-GLUCOSYLTRANSFERASE UGT80A2"/>
    <property type="match status" value="1"/>
</dbReference>
<dbReference type="OrthoDB" id="5835829at2759"/>
<dbReference type="InterPro" id="IPR002213">
    <property type="entry name" value="UDP_glucos_trans"/>
</dbReference>
<dbReference type="InterPro" id="IPR050426">
    <property type="entry name" value="Glycosyltransferase_28"/>
</dbReference>
<feature type="compositionally biased region" description="Basic residues" evidence="2">
    <location>
        <begin position="689"/>
        <end position="698"/>
    </location>
</feature>
<keyword evidence="6" id="KW-1185">Reference proteome</keyword>
<dbReference type="PANTHER" id="PTHR48050">
    <property type="entry name" value="STEROL 3-BETA-GLUCOSYLTRANSFERASE"/>
    <property type="match status" value="1"/>
</dbReference>
<proteinExistence type="predicted"/>
<accession>A0A3D8RWS6</accession>
<dbReference type="InterPro" id="IPR010610">
    <property type="entry name" value="EryCIII-like_C"/>
</dbReference>
<dbReference type="EMBL" id="PDLN01000008">
    <property type="protein sequence ID" value="RDW78465.1"/>
    <property type="molecule type" value="Genomic_DNA"/>
</dbReference>
<gene>
    <name evidence="5" type="ORF">BP5796_06317</name>
</gene>
<evidence type="ECO:0000313" key="5">
    <source>
        <dbReference type="EMBL" id="RDW78465.1"/>
    </source>
</evidence>
<name>A0A3D8RWS6_9HELO</name>
<protein>
    <submittedName>
        <fullName evidence="5">UDP-glycosyltransferase phosphorylase</fullName>
    </submittedName>
</protein>
<dbReference type="Proteomes" id="UP000256328">
    <property type="component" value="Unassembled WGS sequence"/>
</dbReference>
<dbReference type="GO" id="GO:0005975">
    <property type="term" value="P:carbohydrate metabolic process"/>
    <property type="evidence" value="ECO:0007669"/>
    <property type="project" value="InterPro"/>
</dbReference>
<dbReference type="Gene3D" id="3.40.50.2000">
    <property type="entry name" value="Glycogen Phosphorylase B"/>
    <property type="match status" value="2"/>
</dbReference>
<dbReference type="FunFam" id="3.40.50.2000:FF:000009">
    <property type="entry name" value="Sterol 3-beta-glucosyltransferase UGT80A2"/>
    <property type="match status" value="1"/>
</dbReference>
<dbReference type="AlphaFoldDB" id="A0A3D8RWS6"/>
<reference evidence="5 6" key="1">
    <citation type="journal article" date="2018" name="IMA Fungus">
        <title>IMA Genome-F 9: Draft genome sequence of Annulohypoxylon stygium, Aspergillus mulundensis, Berkeleyomyces basicola (syn. Thielaviopsis basicola), Ceratocystis smalleyi, two Cercospora beticola strains, Coleophoma cylindrospora, Fusarium fracticaudum, Phialophora cf. hyalina, and Morchella septimelata.</title>
        <authorList>
            <person name="Wingfield B.D."/>
            <person name="Bills G.F."/>
            <person name="Dong Y."/>
            <person name="Huang W."/>
            <person name="Nel W.J."/>
            <person name="Swalarsk-Parry B.S."/>
            <person name="Vaghefi N."/>
            <person name="Wilken P.M."/>
            <person name="An Z."/>
            <person name="de Beer Z.W."/>
            <person name="De Vos L."/>
            <person name="Chen L."/>
            <person name="Duong T.A."/>
            <person name="Gao Y."/>
            <person name="Hammerbacher A."/>
            <person name="Kikkert J.R."/>
            <person name="Li Y."/>
            <person name="Li H."/>
            <person name="Li K."/>
            <person name="Li Q."/>
            <person name="Liu X."/>
            <person name="Ma X."/>
            <person name="Naidoo K."/>
            <person name="Pethybridge S.J."/>
            <person name="Sun J."/>
            <person name="Steenkamp E.T."/>
            <person name="van der Nest M.A."/>
            <person name="van Wyk S."/>
            <person name="Wingfield M.J."/>
            <person name="Xiong C."/>
            <person name="Yue Q."/>
            <person name="Zhang X."/>
        </authorList>
    </citation>
    <scope>NUCLEOTIDE SEQUENCE [LARGE SCALE GENOMIC DNA]</scope>
    <source>
        <strain evidence="5 6">BP5796</strain>
    </source>
</reference>
<organism evidence="5 6">
    <name type="scientific">Coleophoma crateriformis</name>
    <dbReference type="NCBI Taxonomy" id="565419"/>
    <lineage>
        <taxon>Eukaryota</taxon>
        <taxon>Fungi</taxon>
        <taxon>Dikarya</taxon>
        <taxon>Ascomycota</taxon>
        <taxon>Pezizomycotina</taxon>
        <taxon>Leotiomycetes</taxon>
        <taxon>Helotiales</taxon>
        <taxon>Dermateaceae</taxon>
        <taxon>Coleophoma</taxon>
    </lineage>
</organism>
<evidence type="ECO:0000256" key="1">
    <source>
        <dbReference type="ARBA" id="ARBA00022679"/>
    </source>
</evidence>
<dbReference type="InterPro" id="IPR004276">
    <property type="entry name" value="GlycoTrans_28_N"/>
</dbReference>
<evidence type="ECO:0000313" key="6">
    <source>
        <dbReference type="Proteomes" id="UP000256328"/>
    </source>
</evidence>
<dbReference type="CDD" id="cd03784">
    <property type="entry name" value="GT1_Gtf-like"/>
    <property type="match status" value="1"/>
</dbReference>
<dbReference type="SUPFAM" id="SSF53756">
    <property type="entry name" value="UDP-Glycosyltransferase/glycogen phosphorylase"/>
    <property type="match status" value="1"/>
</dbReference>
<feature type="region of interest" description="Disordered" evidence="2">
    <location>
        <begin position="689"/>
        <end position="713"/>
    </location>
</feature>
<keyword evidence="1 5" id="KW-0808">Transferase</keyword>
<dbReference type="FunFam" id="3.40.50.2000:FF:000268">
    <property type="entry name" value="Glycosyltransferase family 1 protein"/>
    <property type="match status" value="1"/>
</dbReference>
<dbReference type="GO" id="GO:0016906">
    <property type="term" value="F:sterol 3-beta-glucosyltransferase activity"/>
    <property type="evidence" value="ECO:0007669"/>
    <property type="project" value="UniProtKB-ARBA"/>
</dbReference>
<evidence type="ECO:0000259" key="4">
    <source>
        <dbReference type="Pfam" id="PF06722"/>
    </source>
</evidence>
<dbReference type="Pfam" id="PF06722">
    <property type="entry name" value="EryCIII-like_C"/>
    <property type="match status" value="1"/>
</dbReference>
<comment type="caution">
    <text evidence="5">The sequence shown here is derived from an EMBL/GenBank/DDBJ whole genome shotgun (WGS) entry which is preliminary data.</text>
</comment>
<evidence type="ECO:0000259" key="3">
    <source>
        <dbReference type="Pfam" id="PF03033"/>
    </source>
</evidence>
<dbReference type="Pfam" id="PF03033">
    <property type="entry name" value="Glyco_transf_28"/>
    <property type="match status" value="1"/>
</dbReference>
<sequence>MANTNADTSPDRQYHHLNMSNRFAHSKVQVLRDGRFSLHTNDHSNRLQAYLEKRAKKRPLRGQVRRKTQKKDPIDYKAVLGSYEGLPRINIAIHIVGSRGDVQPFIPIAQVLSKPPYSHRVRICTHPVFKDLVEENGIEFFSIGGDPANLMAYMVKNPGLMPGMESLRAGDVGKRRVEMAQIMDGAWRSCIESGNGLPEDANVVRSRREEDMRLFIADAIIANPPSYAHVHCAEKLSIPLQLIFTMPWSPTQAFPHPLANIEPSNVDPSITNYLSYSMMELLAWQGLGDIITRFRVKTLNLDPISPLWGHLLLSRMKVPFTYLWSQELIPKPKDWGPHINIAGFSFLPLASSYQPPDDLMAFLNAGPPPVYIGFGSIVVDHPAELTRTIFGAIKRTGIRAIVSKGWGGLGDDTPPEGVFMLGNCPHDWLFQHVSCVVHHGGAGTTAIGLAMGKPTVVVPFFGDQPFWGAMVFRAGAGPEPVPFKKMSEETLAQSISLALGPEIQAAAESMGKTIVKEKPGAAEAARFFSEAIDLKRMRCYLSPERVAVWRIKKSNVQLSNVAVSALMAGGHLNFEHIKLIRHIDWYVDEGAEGPSTGVLGAVSETVLNMSMSVADYCRGLSRTLRGDLEKGYKDSFELAHAKDAVHGDAMDLEALHTIPTRIHIQPADTYPHGRLEYIAYRMASKTARKTDKKKRQTWKQKQLDKQAQVFSRSNDMRSTIEHKHGKIHGVAHETLHFAGSMLGASLKAPVTFFYNLANGCHNLPSYAFGDDTVRRRDKITGFGSGVKAATKGYGLNMYDGITGLVTQPYQGAKKGGAAGFGKGVGRAIGGLIFKTLAAQFGLLGYTFKGFEKQVGKRRSRDLKARLIAIRLRQGLMEYENASEDEKALIMDRWNKISRAQQQS</sequence>
<evidence type="ECO:0000256" key="2">
    <source>
        <dbReference type="SAM" id="MobiDB-lite"/>
    </source>
</evidence>
<feature type="domain" description="Glycosyltransferase family 28 N-terminal" evidence="3">
    <location>
        <begin position="91"/>
        <end position="154"/>
    </location>
</feature>